<dbReference type="Proteomes" id="UP001597119">
    <property type="component" value="Unassembled WGS sequence"/>
</dbReference>
<evidence type="ECO:0000313" key="2">
    <source>
        <dbReference type="Proteomes" id="UP001597119"/>
    </source>
</evidence>
<gene>
    <name evidence="1" type="ORF">ACFR9U_10340</name>
</gene>
<evidence type="ECO:0000313" key="1">
    <source>
        <dbReference type="EMBL" id="MFD1587384.1"/>
    </source>
</evidence>
<proteinExistence type="predicted"/>
<keyword evidence="2" id="KW-1185">Reference proteome</keyword>
<name>A0ABD6CC24_9EURY</name>
<reference evidence="1 2" key="1">
    <citation type="journal article" date="2019" name="Int. J. Syst. Evol. Microbiol.">
        <title>The Global Catalogue of Microorganisms (GCM) 10K type strain sequencing project: providing services to taxonomists for standard genome sequencing and annotation.</title>
        <authorList>
            <consortium name="The Broad Institute Genomics Platform"/>
            <consortium name="The Broad Institute Genome Sequencing Center for Infectious Disease"/>
            <person name="Wu L."/>
            <person name="Ma J."/>
        </authorList>
    </citation>
    <scope>NUCLEOTIDE SEQUENCE [LARGE SCALE GENOMIC DNA]</scope>
    <source>
        <strain evidence="1 2">CGMCC 1.12125</strain>
    </source>
</reference>
<evidence type="ECO:0008006" key="3">
    <source>
        <dbReference type="Google" id="ProtNLM"/>
    </source>
</evidence>
<accession>A0ABD6CC24</accession>
<dbReference type="AlphaFoldDB" id="A0ABD6CC24"/>
<sequence length="209" mass="25044">MGQFTKRNLRPIRASRSTTSITFLSWIDKQFEWLSTGVKLRRTSDDIYETNRESSLERFASCEYSVRDQYVLTTRRHPELERYVKWYDTGQKRYPRDLTLSPTILKLWYVCDGHLIWGSGGHVRPQVWVSAENERDRIAYIRELFEQTPISPSFRDGRLMLTSDETEWFFEYIGRPVPGFEYKFATESKEQYEKTKEAFYWRHTTTNAT</sequence>
<dbReference type="EMBL" id="JBHUDJ010000003">
    <property type="protein sequence ID" value="MFD1587384.1"/>
    <property type="molecule type" value="Genomic_DNA"/>
</dbReference>
<protein>
    <recommendedName>
        <fullName evidence="3">Homing endonuclease LAGLIDADG domain-containing protein</fullName>
    </recommendedName>
</protein>
<organism evidence="1 2">
    <name type="scientific">Halorientalis brevis</name>
    <dbReference type="NCBI Taxonomy" id="1126241"/>
    <lineage>
        <taxon>Archaea</taxon>
        <taxon>Methanobacteriati</taxon>
        <taxon>Methanobacteriota</taxon>
        <taxon>Stenosarchaea group</taxon>
        <taxon>Halobacteria</taxon>
        <taxon>Halobacteriales</taxon>
        <taxon>Haloarculaceae</taxon>
        <taxon>Halorientalis</taxon>
    </lineage>
</organism>
<dbReference type="RefSeq" id="WP_247373730.1">
    <property type="nucleotide sequence ID" value="NZ_JALLGV010000001.1"/>
</dbReference>
<comment type="caution">
    <text evidence="1">The sequence shown here is derived from an EMBL/GenBank/DDBJ whole genome shotgun (WGS) entry which is preliminary data.</text>
</comment>